<keyword evidence="2" id="KW-0479">Metal-binding</keyword>
<dbReference type="Proteomes" id="UP000516437">
    <property type="component" value="Chromosome 2"/>
</dbReference>
<evidence type="ECO:0000313" key="10">
    <source>
        <dbReference type="EMBL" id="KAB1224343.1"/>
    </source>
</evidence>
<dbReference type="Pfam" id="PF13472">
    <property type="entry name" value="Lipase_GDSL_2"/>
    <property type="match status" value="1"/>
</dbReference>
<dbReference type="PANTHER" id="PTHR14209">
    <property type="entry name" value="ISOAMYL ACETATE-HYDROLYZING ESTERASE 1"/>
    <property type="match status" value="1"/>
</dbReference>
<keyword evidence="8" id="KW-0175">Coiled coil</keyword>
<evidence type="ECO:0000256" key="8">
    <source>
        <dbReference type="SAM" id="Coils"/>
    </source>
</evidence>
<dbReference type="Pfam" id="PF03140">
    <property type="entry name" value="DUF247"/>
    <property type="match status" value="2"/>
</dbReference>
<protein>
    <submittedName>
        <fullName evidence="10">GDSL esterase/lipase CPRD49</fullName>
    </submittedName>
</protein>
<accession>A0A6A1WHL5</accession>
<evidence type="ECO:0000256" key="5">
    <source>
        <dbReference type="ARBA" id="ARBA00022833"/>
    </source>
</evidence>
<dbReference type="FunFam" id="3.40.50.1110:FF:000002">
    <property type="entry name" value="isoamyl acetate-hydrolyzing esterase 1 homolog"/>
    <property type="match status" value="1"/>
</dbReference>
<evidence type="ECO:0000256" key="4">
    <source>
        <dbReference type="ARBA" id="ARBA00022801"/>
    </source>
</evidence>
<dbReference type="InterPro" id="IPR004158">
    <property type="entry name" value="DUF247_pln"/>
</dbReference>
<dbReference type="AlphaFoldDB" id="A0A6A1WHL5"/>
<dbReference type="OrthoDB" id="672127at2759"/>
<evidence type="ECO:0000256" key="1">
    <source>
        <dbReference type="ARBA" id="ARBA00008668"/>
    </source>
</evidence>
<dbReference type="GO" id="GO:0016787">
    <property type="term" value="F:hydrolase activity"/>
    <property type="evidence" value="ECO:0007669"/>
    <property type="project" value="UniProtKB-KW"/>
</dbReference>
<dbReference type="GO" id="GO:0008270">
    <property type="term" value="F:zinc ion binding"/>
    <property type="evidence" value="ECO:0007669"/>
    <property type="project" value="UniProtKB-KW"/>
</dbReference>
<gene>
    <name evidence="10" type="ORF">CJ030_MR2G004226</name>
</gene>
<proteinExistence type="inferred from homology"/>
<evidence type="ECO:0000256" key="2">
    <source>
        <dbReference type="ARBA" id="ARBA00022723"/>
    </source>
</evidence>
<name>A0A6A1WHL5_9ROSI</name>
<dbReference type="PANTHER" id="PTHR14209:SF9">
    <property type="entry name" value="GDSL ESTERASE_LIPASE CPRD49"/>
    <property type="match status" value="1"/>
</dbReference>
<evidence type="ECO:0000256" key="7">
    <source>
        <dbReference type="PROSITE-ProRule" id="PRU01343"/>
    </source>
</evidence>
<keyword evidence="4" id="KW-0378">Hydrolase</keyword>
<evidence type="ECO:0000313" key="11">
    <source>
        <dbReference type="Proteomes" id="UP000516437"/>
    </source>
</evidence>
<dbReference type="Gene3D" id="3.40.50.1110">
    <property type="entry name" value="SGNH hydrolase"/>
    <property type="match status" value="1"/>
</dbReference>
<reference evidence="10 11" key="1">
    <citation type="journal article" date="2019" name="Plant Biotechnol. J.">
        <title>The red bayberry genome and genetic basis of sex determination.</title>
        <authorList>
            <person name="Jia H.M."/>
            <person name="Jia H.J."/>
            <person name="Cai Q.L."/>
            <person name="Wang Y."/>
            <person name="Zhao H.B."/>
            <person name="Yang W.F."/>
            <person name="Wang G.Y."/>
            <person name="Li Y.H."/>
            <person name="Zhan D.L."/>
            <person name="Shen Y.T."/>
            <person name="Niu Q.F."/>
            <person name="Chang L."/>
            <person name="Qiu J."/>
            <person name="Zhao L."/>
            <person name="Xie H.B."/>
            <person name="Fu W.Y."/>
            <person name="Jin J."/>
            <person name="Li X.W."/>
            <person name="Jiao Y."/>
            <person name="Zhou C.C."/>
            <person name="Tu T."/>
            <person name="Chai C.Y."/>
            <person name="Gao J.L."/>
            <person name="Fan L.J."/>
            <person name="van de Weg E."/>
            <person name="Wang J.Y."/>
            <person name="Gao Z.S."/>
        </authorList>
    </citation>
    <scope>NUCLEOTIDE SEQUENCE [LARGE SCALE GENOMIC DNA]</scope>
    <source>
        <tissue evidence="10">Leaves</tissue>
    </source>
</reference>
<dbReference type="InterPro" id="IPR045136">
    <property type="entry name" value="Iah1-like"/>
</dbReference>
<evidence type="ECO:0000256" key="3">
    <source>
        <dbReference type="ARBA" id="ARBA00022771"/>
    </source>
</evidence>
<dbReference type="InterPro" id="IPR010666">
    <property type="entry name" value="Znf_GRF"/>
</dbReference>
<keyword evidence="5" id="KW-0862">Zinc</keyword>
<feature type="coiled-coil region" evidence="8">
    <location>
        <begin position="596"/>
        <end position="630"/>
    </location>
</feature>
<comment type="similarity">
    <text evidence="1">Belongs to the 'GDSL' lipolytic enzyme family.</text>
</comment>
<dbReference type="PROSITE" id="PS51999">
    <property type="entry name" value="ZF_GRF"/>
    <property type="match status" value="1"/>
</dbReference>
<evidence type="ECO:0000256" key="6">
    <source>
        <dbReference type="ARBA" id="ARBA00022963"/>
    </source>
</evidence>
<dbReference type="Pfam" id="PF06839">
    <property type="entry name" value="Zn_ribbon_GRF"/>
    <property type="match status" value="1"/>
</dbReference>
<dbReference type="InterPro" id="IPR036514">
    <property type="entry name" value="SGNH_hydro_sf"/>
</dbReference>
<comment type="caution">
    <text evidence="10">The sequence shown here is derived from an EMBL/GenBank/DDBJ whole genome shotgun (WGS) entry which is preliminary data.</text>
</comment>
<evidence type="ECO:0000259" key="9">
    <source>
        <dbReference type="PROSITE" id="PS51999"/>
    </source>
</evidence>
<dbReference type="InterPro" id="IPR013830">
    <property type="entry name" value="SGNH_hydro"/>
</dbReference>
<sequence>MVGPMRPQFVLFGSSIVQFSYGNEGWGSILADIYARKADILLRGYSGWTSRHALQVLDQVFPKDAVVQPSLVIAYFGGNDSIRPHPSGLGPHVPLPEYIENMRKIAIHLKSLSEKTSIIFLSAPPVHEEKIRETFSDSAAELRTNESCRIYAEACLELCREMDVKGIDLWTTLQEKDGWQTACFTDGIHLSAEGSKIVVKEILKVLREADWEPSLHWKSMPTEFEHVLRNYPDMRSSGGADPASVCVDRKLRGLTQIAPECRIFKVHQQLRKINEASYEPALLAIGPYHQGKDGLALMEEQKLRYLQSMLNRRNENSVEKYIMALRELEERARSCYAECFNLNTDEFVEMILLDGQSSCNSIQNIEHLLSLVHRAAFSSIVEIEMAGKAVLTIKELKSMPFATRKDLTSMPCATELQEAGVKFKILEGGNNLINIKFTNGIMEIPPLFIRDITEAFLHNLVAYEQYNRDKDLRVTDYVMFMDCLIKSPKDVEAKLLRQSLGFDLFSYWSLRRAASTSSASDASHGGVASAELEVGGNSHMCFCGLKARMRTSKTEGNPGRRFFGCPRFSNSSSRHLARNFFEWIDPPFSSRGEDIIASMEEKIKTMEVKIKSMEEEMKIMDEKMKIMKEELT</sequence>
<keyword evidence="6" id="KW-0443">Lipid metabolism</keyword>
<dbReference type="GO" id="GO:0016042">
    <property type="term" value="P:lipid catabolic process"/>
    <property type="evidence" value="ECO:0007669"/>
    <property type="project" value="UniProtKB-KW"/>
</dbReference>
<organism evidence="10 11">
    <name type="scientific">Morella rubra</name>
    <name type="common">Chinese bayberry</name>
    <dbReference type="NCBI Taxonomy" id="262757"/>
    <lineage>
        <taxon>Eukaryota</taxon>
        <taxon>Viridiplantae</taxon>
        <taxon>Streptophyta</taxon>
        <taxon>Embryophyta</taxon>
        <taxon>Tracheophyta</taxon>
        <taxon>Spermatophyta</taxon>
        <taxon>Magnoliopsida</taxon>
        <taxon>eudicotyledons</taxon>
        <taxon>Gunneridae</taxon>
        <taxon>Pentapetalae</taxon>
        <taxon>rosids</taxon>
        <taxon>fabids</taxon>
        <taxon>Fagales</taxon>
        <taxon>Myricaceae</taxon>
        <taxon>Morella</taxon>
    </lineage>
</organism>
<feature type="domain" description="GRF-type" evidence="9">
    <location>
        <begin position="541"/>
        <end position="587"/>
    </location>
</feature>
<dbReference type="SUPFAM" id="SSF52266">
    <property type="entry name" value="SGNH hydrolase"/>
    <property type="match status" value="1"/>
</dbReference>
<keyword evidence="3 7" id="KW-0863">Zinc-finger</keyword>
<dbReference type="CDD" id="cd01838">
    <property type="entry name" value="Isoamyl_acetate_hydrolase_like"/>
    <property type="match status" value="1"/>
</dbReference>
<keyword evidence="11" id="KW-1185">Reference proteome</keyword>
<dbReference type="EMBL" id="RXIC02000020">
    <property type="protein sequence ID" value="KAB1224343.1"/>
    <property type="molecule type" value="Genomic_DNA"/>
</dbReference>
<keyword evidence="6" id="KW-0442">Lipid degradation</keyword>